<dbReference type="PhylomeDB" id="A7RLU2"/>
<dbReference type="Gene3D" id="2.130.10.10">
    <property type="entry name" value="YVTN repeat-like/Quinoprotein amine dehydrogenase"/>
    <property type="match status" value="2"/>
</dbReference>
<feature type="repeat" description="WD" evidence="3">
    <location>
        <begin position="307"/>
        <end position="329"/>
    </location>
</feature>
<dbReference type="OrthoDB" id="674604at2759"/>
<dbReference type="PANTHER" id="PTHR22847">
    <property type="entry name" value="WD40 REPEAT PROTEIN"/>
    <property type="match status" value="1"/>
</dbReference>
<keyword evidence="5" id="KW-1185">Reference proteome</keyword>
<reference evidence="4 5" key="1">
    <citation type="journal article" date="2007" name="Science">
        <title>Sea anemone genome reveals ancestral eumetazoan gene repertoire and genomic organization.</title>
        <authorList>
            <person name="Putnam N.H."/>
            <person name="Srivastava M."/>
            <person name="Hellsten U."/>
            <person name="Dirks B."/>
            <person name="Chapman J."/>
            <person name="Salamov A."/>
            <person name="Terry A."/>
            <person name="Shapiro H."/>
            <person name="Lindquist E."/>
            <person name="Kapitonov V.V."/>
            <person name="Jurka J."/>
            <person name="Genikhovich G."/>
            <person name="Grigoriev I.V."/>
            <person name="Lucas S.M."/>
            <person name="Steele R.E."/>
            <person name="Finnerty J.R."/>
            <person name="Technau U."/>
            <person name="Martindale M.Q."/>
            <person name="Rokhsar D.S."/>
        </authorList>
    </citation>
    <scope>NUCLEOTIDE SEQUENCE [LARGE SCALE GENOMIC DNA]</scope>
    <source>
        <strain evidence="5">CH2 X CH6</strain>
    </source>
</reference>
<dbReference type="PROSITE" id="PS00678">
    <property type="entry name" value="WD_REPEATS_1"/>
    <property type="match status" value="1"/>
</dbReference>
<evidence type="ECO:0000256" key="2">
    <source>
        <dbReference type="ARBA" id="ARBA00022737"/>
    </source>
</evidence>
<dbReference type="OMA" id="TICHYRI"/>
<evidence type="ECO:0000256" key="1">
    <source>
        <dbReference type="ARBA" id="ARBA00022574"/>
    </source>
</evidence>
<dbReference type="SUPFAM" id="SSF50978">
    <property type="entry name" value="WD40 repeat-like"/>
    <property type="match status" value="1"/>
</dbReference>
<dbReference type="PANTHER" id="PTHR22847:SF637">
    <property type="entry name" value="WD REPEAT DOMAIN 5B"/>
    <property type="match status" value="1"/>
</dbReference>
<evidence type="ECO:0000313" key="4">
    <source>
        <dbReference type="EMBL" id="EDO47483.1"/>
    </source>
</evidence>
<dbReference type="CDD" id="cd00200">
    <property type="entry name" value="WD40"/>
    <property type="match status" value="1"/>
</dbReference>
<sequence>MPCLCKKKASDDAYELEPAIPHASESEEQHNLENLDRAEKRPHNDFNLYLTMGQAGSSASQFDERVLFTLEGHKKAILNVEVGPDGKTLATCSADCTVGLWNITTGELLRTLVGHEKPVTNCAFMWGPSLKTPILATASEDGDVILWHYDSGKRAARLAVHCKAVTDCVFAKDGRALATSSLDGTICHYRIKPGAGEFVPGQETRTLRGHQGAVNVVAFSLDNRYIFSGSDDKSIRIWSRESSKCENTLTDSLGGEVRCLRFAPHGESLVVLAGDALSVWEMEGVNTTQWRIKNVLDTQQVKRLKMVCFIPDGMYFVGCSSDNSVTVWDSSGYNKRAKTSQTPHQEGILSCCFDPYGKHFITGDGTGITRIWV</sequence>
<dbReference type="InterPro" id="IPR015943">
    <property type="entry name" value="WD40/YVTN_repeat-like_dom_sf"/>
</dbReference>
<protein>
    <submittedName>
        <fullName evidence="4">Uncharacterized protein</fullName>
    </submittedName>
</protein>
<gene>
    <name evidence="4" type="ORF">NEMVEDRAFT_v1g239206</name>
</gene>
<dbReference type="EMBL" id="DS469519">
    <property type="protein sequence ID" value="EDO47483.1"/>
    <property type="molecule type" value="Genomic_DNA"/>
</dbReference>
<name>A7RLU2_NEMVE</name>
<dbReference type="InterPro" id="IPR001680">
    <property type="entry name" value="WD40_rpt"/>
</dbReference>
<dbReference type="Proteomes" id="UP000001593">
    <property type="component" value="Unassembled WGS sequence"/>
</dbReference>
<dbReference type="PROSITE" id="PS50294">
    <property type="entry name" value="WD_REPEATS_REGION"/>
    <property type="match status" value="3"/>
</dbReference>
<evidence type="ECO:0000256" key="3">
    <source>
        <dbReference type="PROSITE-ProRule" id="PRU00221"/>
    </source>
</evidence>
<organism evidence="4 5">
    <name type="scientific">Nematostella vectensis</name>
    <name type="common">Starlet sea anemone</name>
    <dbReference type="NCBI Taxonomy" id="45351"/>
    <lineage>
        <taxon>Eukaryota</taxon>
        <taxon>Metazoa</taxon>
        <taxon>Cnidaria</taxon>
        <taxon>Anthozoa</taxon>
        <taxon>Hexacorallia</taxon>
        <taxon>Actiniaria</taxon>
        <taxon>Edwardsiidae</taxon>
        <taxon>Nematostella</taxon>
    </lineage>
</organism>
<dbReference type="KEGG" id="nve:5519574"/>
<dbReference type="eggNOG" id="KOG0266">
    <property type="taxonomic scope" value="Eukaryota"/>
</dbReference>
<keyword evidence="2" id="KW-0677">Repeat</keyword>
<dbReference type="GO" id="GO:1990234">
    <property type="term" value="C:transferase complex"/>
    <property type="evidence" value="ECO:0007669"/>
    <property type="project" value="UniProtKB-ARBA"/>
</dbReference>
<dbReference type="AlphaFoldDB" id="A7RLU2"/>
<evidence type="ECO:0000313" key="5">
    <source>
        <dbReference type="Proteomes" id="UP000001593"/>
    </source>
</evidence>
<dbReference type="STRING" id="45351.A7RLU2"/>
<dbReference type="Pfam" id="PF00400">
    <property type="entry name" value="WD40"/>
    <property type="match status" value="6"/>
</dbReference>
<dbReference type="InParanoid" id="A7RLU2"/>
<dbReference type="HOGENOM" id="CLU_000288_57_33_1"/>
<feature type="repeat" description="WD" evidence="3">
    <location>
        <begin position="341"/>
        <end position="373"/>
    </location>
</feature>
<keyword evidence="1 3" id="KW-0853">WD repeat</keyword>
<dbReference type="InterPro" id="IPR036322">
    <property type="entry name" value="WD40_repeat_dom_sf"/>
</dbReference>
<proteinExistence type="predicted"/>
<dbReference type="PROSITE" id="PS50082">
    <property type="entry name" value="WD_REPEATS_2"/>
    <property type="match status" value="5"/>
</dbReference>
<feature type="repeat" description="WD" evidence="3">
    <location>
        <begin position="112"/>
        <end position="157"/>
    </location>
</feature>
<dbReference type="InterPro" id="IPR019775">
    <property type="entry name" value="WD40_repeat_CS"/>
</dbReference>
<dbReference type="SMART" id="SM00320">
    <property type="entry name" value="WD40"/>
    <property type="match status" value="7"/>
</dbReference>
<feature type="repeat" description="WD" evidence="3">
    <location>
        <begin position="207"/>
        <end position="248"/>
    </location>
</feature>
<accession>A7RLU2</accession>
<feature type="repeat" description="WD" evidence="3">
    <location>
        <begin position="70"/>
        <end position="111"/>
    </location>
</feature>